<dbReference type="RefSeq" id="XP_037145478.1">
    <property type="nucleotide sequence ID" value="XM_037289583.1"/>
</dbReference>
<dbReference type="PANTHER" id="PTHR23236">
    <property type="entry name" value="EUKARYOTIC TRANSLATION INITIATION FACTOR 4B/4H"/>
    <property type="match status" value="1"/>
</dbReference>
<dbReference type="Gene3D" id="3.30.70.330">
    <property type="match status" value="1"/>
</dbReference>
<reference evidence="5 6" key="1">
    <citation type="submission" date="2020-07" db="EMBL/GenBank/DDBJ databases">
        <title>The yeast mating-type switching endonuclease HO is a domesticated member of an unorthodox homing genetic element family.</title>
        <authorList>
            <person name="Coughlan A.Y."/>
            <person name="Lombardi L."/>
            <person name="Braun-Galleani S."/>
            <person name="Martos A.R."/>
            <person name="Galeote V."/>
            <person name="Bigey F."/>
            <person name="Dequin S."/>
            <person name="Byrne K.P."/>
            <person name="Wolfe K.H."/>
        </authorList>
    </citation>
    <scope>NUCLEOTIDE SEQUENCE [LARGE SCALE GENOMIC DNA]</scope>
    <source>
        <strain evidence="5 6">NRRL Y-6702</strain>
    </source>
</reference>
<dbReference type="AlphaFoldDB" id="A0A7H9B7P6"/>
<evidence type="ECO:0000256" key="1">
    <source>
        <dbReference type="ARBA" id="ARBA00022884"/>
    </source>
</evidence>
<dbReference type="OrthoDB" id="4726at2759"/>
<accession>A0A7H9B7P6</accession>
<evidence type="ECO:0000313" key="5">
    <source>
        <dbReference type="EMBL" id="QLG73752.1"/>
    </source>
</evidence>
<name>A0A7H9B7P6_ZYGMR</name>
<dbReference type="InterPro" id="IPR035979">
    <property type="entry name" value="RBD_domain_sf"/>
</dbReference>
<dbReference type="Pfam" id="PF00076">
    <property type="entry name" value="RRM_1"/>
    <property type="match status" value="1"/>
</dbReference>
<dbReference type="PANTHER" id="PTHR23236:SF12">
    <property type="entry name" value="EUKARYOTIC INITIATION FACTOR 4B-RELATED"/>
    <property type="match status" value="1"/>
</dbReference>
<evidence type="ECO:0000256" key="3">
    <source>
        <dbReference type="SAM" id="MobiDB-lite"/>
    </source>
</evidence>
<dbReference type="InterPro" id="IPR012677">
    <property type="entry name" value="Nucleotide-bd_a/b_plait_sf"/>
</dbReference>
<protein>
    <recommendedName>
        <fullName evidence="4">RRM domain-containing protein</fullName>
    </recommendedName>
</protein>
<dbReference type="EMBL" id="CP058609">
    <property type="protein sequence ID" value="QLG73752.1"/>
    <property type="molecule type" value="Genomic_DNA"/>
</dbReference>
<sequence>MNSQNDGKHGARPTDDEHNILDTADETTDEERGHVDVLSQEVKKLSVNDPRVSVNRNAAFTDSSSENTVPQIQRPSVTDTTAIHDSKRLTKEERYILQVETDSRSIFVGNITSDATPEIIEEHFHTCGTPKRITLLYDKNTGVPKGYAYVEFEDQLSRERALVYNGSEMKGRTLNVYKKRTNLPAYQRSFPNYKSKFYSQQQWNLPYNGGFQQLQDIPYYHMPYQFSPYNQGSEARHRNRKVNYKGNRKANTYNKVDGNHNNGGNQEAVPLVQHTLSNRSENVEKQSEEIVSNH</sequence>
<proteinExistence type="predicted"/>
<feature type="region of interest" description="Disordered" evidence="3">
    <location>
        <begin position="1"/>
        <end position="34"/>
    </location>
</feature>
<evidence type="ECO:0000259" key="4">
    <source>
        <dbReference type="PROSITE" id="PS50102"/>
    </source>
</evidence>
<dbReference type="InterPro" id="IPR000504">
    <property type="entry name" value="RRM_dom"/>
</dbReference>
<dbReference type="PROSITE" id="PS50102">
    <property type="entry name" value="RRM"/>
    <property type="match status" value="1"/>
</dbReference>
<feature type="domain" description="RRM" evidence="4">
    <location>
        <begin position="104"/>
        <end position="181"/>
    </location>
</feature>
<evidence type="ECO:0000313" key="6">
    <source>
        <dbReference type="Proteomes" id="UP000509704"/>
    </source>
</evidence>
<organism evidence="5 6">
    <name type="scientific">Zygotorulaspora mrakii</name>
    <name type="common">Zygosaccharomyces mrakii</name>
    <dbReference type="NCBI Taxonomy" id="42260"/>
    <lineage>
        <taxon>Eukaryota</taxon>
        <taxon>Fungi</taxon>
        <taxon>Dikarya</taxon>
        <taxon>Ascomycota</taxon>
        <taxon>Saccharomycotina</taxon>
        <taxon>Saccharomycetes</taxon>
        <taxon>Saccharomycetales</taxon>
        <taxon>Saccharomycetaceae</taxon>
        <taxon>Zygotorulaspora</taxon>
    </lineage>
</organism>
<keyword evidence="1 2" id="KW-0694">RNA-binding</keyword>
<dbReference type="KEGG" id="zmk:HG535_0F02630"/>
<keyword evidence="6" id="KW-1185">Reference proteome</keyword>
<dbReference type="Proteomes" id="UP000509704">
    <property type="component" value="Chromosome 6"/>
</dbReference>
<evidence type="ECO:0000256" key="2">
    <source>
        <dbReference type="PROSITE-ProRule" id="PRU00176"/>
    </source>
</evidence>
<gene>
    <name evidence="5" type="ORF">HG535_0F02630</name>
</gene>
<feature type="compositionally biased region" description="Polar residues" evidence="3">
    <location>
        <begin position="249"/>
        <end position="265"/>
    </location>
</feature>
<dbReference type="GO" id="GO:0005737">
    <property type="term" value="C:cytoplasm"/>
    <property type="evidence" value="ECO:0007669"/>
    <property type="project" value="TreeGrafter"/>
</dbReference>
<dbReference type="SUPFAM" id="SSF54928">
    <property type="entry name" value="RNA-binding domain, RBD"/>
    <property type="match status" value="1"/>
</dbReference>
<dbReference type="GeneID" id="59237511"/>
<feature type="compositionally biased region" description="Basic and acidic residues" evidence="3">
    <location>
        <begin position="1"/>
        <end position="20"/>
    </location>
</feature>
<dbReference type="GO" id="GO:0008143">
    <property type="term" value="F:poly(A) binding"/>
    <property type="evidence" value="ECO:0007669"/>
    <property type="project" value="TreeGrafter"/>
</dbReference>
<dbReference type="SMART" id="SM00360">
    <property type="entry name" value="RRM"/>
    <property type="match status" value="1"/>
</dbReference>
<feature type="region of interest" description="Disordered" evidence="3">
    <location>
        <begin position="245"/>
        <end position="267"/>
    </location>
</feature>